<feature type="region of interest" description="Disordered" evidence="2">
    <location>
        <begin position="643"/>
        <end position="670"/>
    </location>
</feature>
<keyword evidence="4" id="KW-1185">Reference proteome</keyword>
<name>A0A4S4L2N0_9AGAM</name>
<feature type="coiled-coil region" evidence="1">
    <location>
        <begin position="50"/>
        <end position="84"/>
    </location>
</feature>
<feature type="compositionally biased region" description="Low complexity" evidence="2">
    <location>
        <begin position="539"/>
        <end position="563"/>
    </location>
</feature>
<dbReference type="Proteomes" id="UP000308199">
    <property type="component" value="Unassembled WGS sequence"/>
</dbReference>
<keyword evidence="1" id="KW-0175">Coiled coil</keyword>
<dbReference type="AlphaFoldDB" id="A0A4S4L2N0"/>
<evidence type="ECO:0000256" key="1">
    <source>
        <dbReference type="SAM" id="Coils"/>
    </source>
</evidence>
<sequence length="670" mass="74981">MARKTDYGHVYQDFRTLLTERDRQNAFLRSQLHTRIERNIQLESRLLATLDTLDEIQATAMLNLQRAERENARLARKLEVSRAVCRVAEKEKEDMSTVVLQLVSKVESCNDYSKWNAARIELSRSLSLRPQRSTKHPLDPPLRPALSSEPRLGDCACPHAYTPAIVTELAESLTREQRSHARTTAEAERRIAALQSCVAARDAEIARRVAVCQCFAIPTVTHNRLDILSDEEKIRVAALTVERNRVLGTEIIQLEEELEREKCSSVHLAAPQIERSVQTEPPNLDISPTTSNIHSHARKTNDNDGMPIALAVLDAQISQLRKGLADLAEEKDALHLILQDELGNIEKLATETRGRQSPVTFEPGYVERNEQKEYTDPHRNHEVKEEFQNILLIEEECIRLMRSEDELRSELNHVHNREVALSEENMRLKKKIMKMEDVPLANFEHNPTSQDVRSARENSNPVASSSNQWQPPISESRDVFSQPTAPGPFSRIPMSAIDIAFPPLEPLSMQSGSMSHSSPSLVPSEQVPQLMPSTLDHFSSTYSTPSSSSSSDLHTPTSPTDPSMIPLPETPPFDEAVDESDGGDVAMNPGDPPSITETDPSTIRDANAIARELSAARADAEAHEREIAEIQEAITLASLRLRDTQPHENINPDFTGHDGEHVDEDPSELE</sequence>
<feature type="compositionally biased region" description="Polar residues" evidence="2">
    <location>
        <begin position="279"/>
        <end position="294"/>
    </location>
</feature>
<feature type="compositionally biased region" description="Polar residues" evidence="2">
    <location>
        <begin position="445"/>
        <end position="484"/>
    </location>
</feature>
<feature type="region of interest" description="Disordered" evidence="2">
    <location>
        <begin position="279"/>
        <end position="301"/>
    </location>
</feature>
<proteinExistence type="predicted"/>
<dbReference type="EMBL" id="SGPK01000255">
    <property type="protein sequence ID" value="THH05525.1"/>
    <property type="molecule type" value="Genomic_DNA"/>
</dbReference>
<feature type="region of interest" description="Disordered" evidence="2">
    <location>
        <begin position="440"/>
        <end position="491"/>
    </location>
</feature>
<dbReference type="OrthoDB" id="3259500at2759"/>
<comment type="caution">
    <text evidence="3">The sequence shown here is derived from an EMBL/GenBank/DDBJ whole genome shotgun (WGS) entry which is preliminary data.</text>
</comment>
<evidence type="ECO:0000313" key="3">
    <source>
        <dbReference type="EMBL" id="THH05525.1"/>
    </source>
</evidence>
<evidence type="ECO:0000256" key="2">
    <source>
        <dbReference type="SAM" id="MobiDB-lite"/>
    </source>
</evidence>
<reference evidence="3 4" key="1">
    <citation type="submission" date="2019-02" db="EMBL/GenBank/DDBJ databases">
        <title>Genome sequencing of the rare red list fungi Phellinidium pouzarii.</title>
        <authorList>
            <person name="Buettner E."/>
            <person name="Kellner H."/>
        </authorList>
    </citation>
    <scope>NUCLEOTIDE SEQUENCE [LARGE SCALE GENOMIC DNA]</scope>
    <source>
        <strain evidence="3 4">DSM 108285</strain>
    </source>
</reference>
<feature type="coiled-coil region" evidence="1">
    <location>
        <begin position="606"/>
        <end position="640"/>
    </location>
</feature>
<feature type="compositionally biased region" description="Acidic residues" evidence="2">
    <location>
        <begin position="661"/>
        <end position="670"/>
    </location>
</feature>
<protein>
    <submittedName>
        <fullName evidence="3">Uncharacterized protein</fullName>
    </submittedName>
</protein>
<feature type="region of interest" description="Disordered" evidence="2">
    <location>
        <begin position="535"/>
        <end position="602"/>
    </location>
</feature>
<accession>A0A4S4L2N0</accession>
<organism evidence="3 4">
    <name type="scientific">Phellinidium pouzarii</name>
    <dbReference type="NCBI Taxonomy" id="167371"/>
    <lineage>
        <taxon>Eukaryota</taxon>
        <taxon>Fungi</taxon>
        <taxon>Dikarya</taxon>
        <taxon>Basidiomycota</taxon>
        <taxon>Agaricomycotina</taxon>
        <taxon>Agaricomycetes</taxon>
        <taxon>Hymenochaetales</taxon>
        <taxon>Hymenochaetaceae</taxon>
        <taxon>Phellinidium</taxon>
    </lineage>
</organism>
<gene>
    <name evidence="3" type="ORF">EW145_g4730</name>
</gene>
<evidence type="ECO:0000313" key="4">
    <source>
        <dbReference type="Proteomes" id="UP000308199"/>
    </source>
</evidence>